<dbReference type="InterPro" id="IPR021145">
    <property type="entry name" value="Portal_protein_SPP1_Gp6-like"/>
</dbReference>
<organism evidence="2 3">
    <name type="scientific">Hungatella hominis</name>
    <dbReference type="NCBI Taxonomy" id="2763050"/>
    <lineage>
        <taxon>Bacteria</taxon>
        <taxon>Bacillati</taxon>
        <taxon>Bacillota</taxon>
        <taxon>Clostridia</taxon>
        <taxon>Lachnospirales</taxon>
        <taxon>Lachnospiraceae</taxon>
        <taxon>Hungatella</taxon>
    </lineage>
</organism>
<evidence type="ECO:0000313" key="2">
    <source>
        <dbReference type="EMBL" id="MBC5710991.1"/>
    </source>
</evidence>
<feature type="compositionally biased region" description="Basic and acidic residues" evidence="1">
    <location>
        <begin position="476"/>
        <end position="490"/>
    </location>
</feature>
<evidence type="ECO:0000256" key="1">
    <source>
        <dbReference type="SAM" id="MobiDB-lite"/>
    </source>
</evidence>
<dbReference type="InterPro" id="IPR006428">
    <property type="entry name" value="Portal_SPP1-type"/>
</dbReference>
<comment type="caution">
    <text evidence="2">The sequence shown here is derived from an EMBL/GenBank/DDBJ whole genome shotgun (WGS) entry which is preliminary data.</text>
</comment>
<keyword evidence="3" id="KW-1185">Reference proteome</keyword>
<name>A0ABR7HD02_9FIRM</name>
<feature type="compositionally biased region" description="Acidic residues" evidence="1">
    <location>
        <begin position="464"/>
        <end position="475"/>
    </location>
</feature>
<dbReference type="NCBIfam" id="TIGR01538">
    <property type="entry name" value="portal_SPP1"/>
    <property type="match status" value="1"/>
</dbReference>
<sequence length="490" mass="55897">MDRWSGRLASMEYPDYSAEIQEIRDNGITPELLNRIIRRHQGCMRHMQQLYGRYRTEADKVPIFTREPRFKDEGDLEAESAINNQVNNDFFSEIIDVEVGFFAGKPANYTYGDDYQAEEETGGEEAVEEASKALSDFVKRNNMFDIDMETTKFAAICGYSGRLFYIDPEGNERVMATPPYETIILSETEMTEPEFAVRYYQYLDLNDQQIWKAEFYDNSTIQYYEGQLDGLAFVKKKPHLYDYCPLQGIPKNRELIGDAEKVLALIDDYDSNYSDNSNDIEGFANAYMVFKNCKVDTNTMATANVTGVIGIDVDDPDSPYDVSYLTKNIDGTFVNSHLDRAEDNIYRFSKTPNLNDPEFTAVSGMALKMKMTSLETKTGMFEAKQLSADTYMFKLLASSFSKKKVPFDPLQCSVKYNRNFPTDFLNEAQAVQALTAAGLPKQIAFKALSMIDDVDEVMRLIETEQDDIPDLEDEETARLSQEEKTGEVND</sequence>
<dbReference type="EMBL" id="JACOPB010000014">
    <property type="protein sequence ID" value="MBC5710991.1"/>
    <property type="molecule type" value="Genomic_DNA"/>
</dbReference>
<dbReference type="RefSeq" id="WP_187023687.1">
    <property type="nucleotide sequence ID" value="NZ_JACOPB010000014.1"/>
</dbReference>
<dbReference type="Pfam" id="PF05133">
    <property type="entry name" value="SPP1_portal"/>
    <property type="match status" value="1"/>
</dbReference>
<proteinExistence type="predicted"/>
<reference evidence="2 3" key="1">
    <citation type="submission" date="2020-08" db="EMBL/GenBank/DDBJ databases">
        <title>Genome public.</title>
        <authorList>
            <person name="Liu C."/>
            <person name="Sun Q."/>
        </authorList>
    </citation>
    <scope>NUCLEOTIDE SEQUENCE [LARGE SCALE GENOMIC DNA]</scope>
    <source>
        <strain evidence="2 3">NSJ-66</strain>
    </source>
</reference>
<accession>A0ABR7HD02</accession>
<gene>
    <name evidence="2" type="ORF">H8S75_23930</name>
</gene>
<dbReference type="Proteomes" id="UP000634672">
    <property type="component" value="Unassembled WGS sequence"/>
</dbReference>
<protein>
    <submittedName>
        <fullName evidence="2">Phage portal protein</fullName>
    </submittedName>
</protein>
<evidence type="ECO:0000313" key="3">
    <source>
        <dbReference type="Proteomes" id="UP000634672"/>
    </source>
</evidence>
<feature type="region of interest" description="Disordered" evidence="1">
    <location>
        <begin position="464"/>
        <end position="490"/>
    </location>
</feature>